<dbReference type="SUPFAM" id="SSF48431">
    <property type="entry name" value="Lipovitellin-phosvitin complex, superhelical domain"/>
    <property type="match status" value="1"/>
</dbReference>
<comment type="caution">
    <text evidence="2">The sequence shown here is derived from an EMBL/GenBank/DDBJ whole genome shotgun (WGS) entry which is preliminary data.</text>
</comment>
<evidence type="ECO:0000313" key="2">
    <source>
        <dbReference type="EMBL" id="MBJ2176326.1"/>
    </source>
</evidence>
<gene>
    <name evidence="2" type="ORF">JBL43_18890</name>
</gene>
<dbReference type="Proteomes" id="UP000623301">
    <property type="component" value="Unassembled WGS sequence"/>
</dbReference>
<proteinExistence type="predicted"/>
<dbReference type="Gene3D" id="1.25.10.20">
    <property type="entry name" value="Vitellinogen, superhelical"/>
    <property type="match status" value="1"/>
</dbReference>
<feature type="domain" description="Vitellogenin" evidence="1">
    <location>
        <begin position="4"/>
        <end position="533"/>
    </location>
</feature>
<sequence length="533" mass="59905">MINSSNQFNYIYNSENFGFNDINRLYSSDTVNAEKSFFESETLQDAEVTVRSNLTQTILKQDTEGKLVCYQLINPSFILKSGGLITDTKFISKELVKPVYVEMNNHGKIGLISTDSSMTEMAIGILKDIISRTQFVLPVEKAKSWRTTEENTNGTYTANYRILESNLKGRVYEKEIDKYLKYKSKRKNQNIYTDNKTTIETDDDDGIIKSINTSEAQVVLNNADTISASGTKLSIVLLSVVKVKKRAINEFLKNKTSSRYKNKTTISAPISSEKITKMVYAGILGSDNWQQLLQRLSAKSLTKKEEDVLIEKLSAMYYLEPETCKKAVFFLKNESFNATISKVLLKALSITETEGATNAMAQIIEINNTNEEVLEELLPALATTSKPTSEATDIIKSLAFEKKVTQNNFIKSTAQLTLGGMAKQFLKMDSLKAKTLTRYLIEEMKFEKDTIQHLLVLGNTGSTLILPFIKSLVESSQTSEKVKIEAVSALSLINYKQVSIYLKKMLKHKNVAIQNKAAEVIAFQKSSFVKIEN</sequence>
<dbReference type="PROSITE" id="PS51211">
    <property type="entry name" value="VITELLOGENIN"/>
    <property type="match status" value="1"/>
</dbReference>
<evidence type="ECO:0000259" key="1">
    <source>
        <dbReference type="PROSITE" id="PS51211"/>
    </source>
</evidence>
<dbReference type="EMBL" id="JAEHFJ010000014">
    <property type="protein sequence ID" value="MBJ2176326.1"/>
    <property type="molecule type" value="Genomic_DNA"/>
</dbReference>
<reference evidence="2 3" key="1">
    <citation type="submission" date="2020-12" db="EMBL/GenBank/DDBJ databases">
        <title>Aureibaculum luteum sp. nov. and Aureibaculum flavum sp. nov., novel members of the family Flavobacteriaceae isolated from Antarctic intertidal sediments.</title>
        <authorList>
            <person name="He X."/>
            <person name="Zhang X."/>
        </authorList>
    </citation>
    <scope>NUCLEOTIDE SEQUENCE [LARGE SCALE GENOMIC DNA]</scope>
    <source>
        <strain evidence="2 3">A20</strain>
    </source>
</reference>
<dbReference type="Pfam" id="PF01347">
    <property type="entry name" value="Vitellogenin_N"/>
    <property type="match status" value="1"/>
</dbReference>
<protein>
    <recommendedName>
        <fullName evidence="1">Vitellogenin domain-containing protein</fullName>
    </recommendedName>
</protein>
<dbReference type="InterPro" id="IPR001747">
    <property type="entry name" value="Vitellogenin_N"/>
</dbReference>
<accession>A0ABS0WWE8</accession>
<keyword evidence="3" id="KW-1185">Reference proteome</keyword>
<dbReference type="InterPro" id="IPR011030">
    <property type="entry name" value="Lipovitellin_superhlx_dom"/>
</dbReference>
<dbReference type="RefSeq" id="WP_198842923.1">
    <property type="nucleotide sequence ID" value="NZ_JAEHFJ010000014.1"/>
</dbReference>
<evidence type="ECO:0000313" key="3">
    <source>
        <dbReference type="Proteomes" id="UP000623301"/>
    </source>
</evidence>
<name>A0ABS0WWE8_9FLAO</name>
<organism evidence="2 3">
    <name type="scientific">Aureibaculum flavum</name>
    <dbReference type="NCBI Taxonomy" id="2795986"/>
    <lineage>
        <taxon>Bacteria</taxon>
        <taxon>Pseudomonadati</taxon>
        <taxon>Bacteroidota</taxon>
        <taxon>Flavobacteriia</taxon>
        <taxon>Flavobacteriales</taxon>
        <taxon>Flavobacteriaceae</taxon>
        <taxon>Aureibaculum</taxon>
    </lineage>
</organism>